<dbReference type="GO" id="GO:0003676">
    <property type="term" value="F:nucleic acid binding"/>
    <property type="evidence" value="ECO:0007669"/>
    <property type="project" value="InterPro"/>
</dbReference>
<accession>A0A2G8K289</accession>
<feature type="domain" description="Integrase catalytic" evidence="1">
    <location>
        <begin position="1"/>
        <end position="151"/>
    </location>
</feature>
<dbReference type="Gene3D" id="3.30.420.10">
    <property type="entry name" value="Ribonuclease H-like superfamily/Ribonuclease H"/>
    <property type="match status" value="1"/>
</dbReference>
<sequence length="227" mass="26293">MDFTMLEKSSSGYENVLVLTDIFTKFTQAIPTKDQRAETVAKVLVKEWFVKFGVPLRLHSDQGRNFESSVIRHLCQLYGIHKSRTTPYHPEGNAQCERFNRTLHDRLRTLSADNKRSWPSHLPELIYAYNATPHSTQEIGDSWVESHQSRLNRAFEAATAKTNSEMLRRKQRLDNLAQSDTDLQLGTRVFTRKRHQGRHKIQDAWDDIPHKVISRPDPDGPVYVVEP</sequence>
<organism evidence="2 3">
    <name type="scientific">Stichopus japonicus</name>
    <name type="common">Sea cucumber</name>
    <dbReference type="NCBI Taxonomy" id="307972"/>
    <lineage>
        <taxon>Eukaryota</taxon>
        <taxon>Metazoa</taxon>
        <taxon>Echinodermata</taxon>
        <taxon>Eleutherozoa</taxon>
        <taxon>Echinozoa</taxon>
        <taxon>Holothuroidea</taxon>
        <taxon>Aspidochirotacea</taxon>
        <taxon>Aspidochirotida</taxon>
        <taxon>Stichopodidae</taxon>
        <taxon>Apostichopus</taxon>
    </lineage>
</organism>
<name>A0A2G8K289_STIJA</name>
<gene>
    <name evidence="2" type="ORF">BSL78_21071</name>
</gene>
<dbReference type="FunFam" id="3.30.420.10:FF:000032">
    <property type="entry name" value="Retrovirus-related Pol polyprotein from transposon 297-like Protein"/>
    <property type="match status" value="1"/>
</dbReference>
<dbReference type="PANTHER" id="PTHR37984:SF15">
    <property type="entry name" value="INTEGRASE CATALYTIC DOMAIN-CONTAINING PROTEIN"/>
    <property type="match status" value="1"/>
</dbReference>
<evidence type="ECO:0000313" key="3">
    <source>
        <dbReference type="Proteomes" id="UP000230750"/>
    </source>
</evidence>
<dbReference type="AlphaFoldDB" id="A0A2G8K289"/>
<dbReference type="PANTHER" id="PTHR37984">
    <property type="entry name" value="PROTEIN CBG26694"/>
    <property type="match status" value="1"/>
</dbReference>
<dbReference type="Proteomes" id="UP000230750">
    <property type="component" value="Unassembled WGS sequence"/>
</dbReference>
<dbReference type="PROSITE" id="PS50994">
    <property type="entry name" value="INTEGRASE"/>
    <property type="match status" value="1"/>
</dbReference>
<evidence type="ECO:0000259" key="1">
    <source>
        <dbReference type="PROSITE" id="PS50994"/>
    </source>
</evidence>
<comment type="caution">
    <text evidence="2">The sequence shown here is derived from an EMBL/GenBank/DDBJ whole genome shotgun (WGS) entry which is preliminary data.</text>
</comment>
<protein>
    <submittedName>
        <fullName evidence="2">Pol polyprotein</fullName>
    </submittedName>
</protein>
<evidence type="ECO:0000313" key="2">
    <source>
        <dbReference type="EMBL" id="PIK42075.1"/>
    </source>
</evidence>
<keyword evidence="3" id="KW-1185">Reference proteome</keyword>
<reference evidence="2 3" key="1">
    <citation type="journal article" date="2017" name="PLoS Biol.">
        <title>The sea cucumber genome provides insights into morphological evolution and visceral regeneration.</title>
        <authorList>
            <person name="Zhang X."/>
            <person name="Sun L."/>
            <person name="Yuan J."/>
            <person name="Sun Y."/>
            <person name="Gao Y."/>
            <person name="Zhang L."/>
            <person name="Li S."/>
            <person name="Dai H."/>
            <person name="Hamel J.F."/>
            <person name="Liu C."/>
            <person name="Yu Y."/>
            <person name="Liu S."/>
            <person name="Lin W."/>
            <person name="Guo K."/>
            <person name="Jin S."/>
            <person name="Xu P."/>
            <person name="Storey K.B."/>
            <person name="Huan P."/>
            <person name="Zhang T."/>
            <person name="Zhou Y."/>
            <person name="Zhang J."/>
            <person name="Lin C."/>
            <person name="Li X."/>
            <person name="Xing L."/>
            <person name="Huo D."/>
            <person name="Sun M."/>
            <person name="Wang L."/>
            <person name="Mercier A."/>
            <person name="Li F."/>
            <person name="Yang H."/>
            <person name="Xiang J."/>
        </authorList>
    </citation>
    <scope>NUCLEOTIDE SEQUENCE [LARGE SCALE GENOMIC DNA]</scope>
    <source>
        <strain evidence="2">Shaxun</strain>
        <tissue evidence="2">Muscle</tissue>
    </source>
</reference>
<proteinExistence type="predicted"/>
<dbReference type="SUPFAM" id="SSF53098">
    <property type="entry name" value="Ribonuclease H-like"/>
    <property type="match status" value="1"/>
</dbReference>
<dbReference type="InterPro" id="IPR001584">
    <property type="entry name" value="Integrase_cat-core"/>
</dbReference>
<dbReference type="Pfam" id="PF00665">
    <property type="entry name" value="rve"/>
    <property type="match status" value="1"/>
</dbReference>
<dbReference type="EMBL" id="MRZV01000964">
    <property type="protein sequence ID" value="PIK42075.1"/>
    <property type="molecule type" value="Genomic_DNA"/>
</dbReference>
<dbReference type="InterPro" id="IPR012337">
    <property type="entry name" value="RNaseH-like_sf"/>
</dbReference>
<dbReference type="InterPro" id="IPR036397">
    <property type="entry name" value="RNaseH_sf"/>
</dbReference>
<dbReference type="OrthoDB" id="10062030at2759"/>
<dbReference type="GO" id="GO:0015074">
    <property type="term" value="P:DNA integration"/>
    <property type="evidence" value="ECO:0007669"/>
    <property type="project" value="InterPro"/>
</dbReference>
<dbReference type="InterPro" id="IPR050951">
    <property type="entry name" value="Retrovirus_Pol_polyprotein"/>
</dbReference>